<comment type="caution">
    <text evidence="1">The sequence shown here is derived from an EMBL/GenBank/DDBJ whole genome shotgun (WGS) entry which is preliminary data.</text>
</comment>
<proteinExistence type="predicted"/>
<reference evidence="1 2" key="1">
    <citation type="submission" date="2018-10" db="EMBL/GenBank/DDBJ databases">
        <title>A high-quality apple genome assembly.</title>
        <authorList>
            <person name="Hu J."/>
        </authorList>
    </citation>
    <scope>NUCLEOTIDE SEQUENCE [LARGE SCALE GENOMIC DNA]</scope>
    <source>
        <strain evidence="2">cv. HFTH1</strain>
        <tissue evidence="1">Young leaf</tissue>
    </source>
</reference>
<accession>A0A498KIX4</accession>
<dbReference type="PANTHER" id="PTHR45958:SF8">
    <property type="entry name" value="U-BOX DOMAIN-CONTAINING PROTEIN 44-LIKE"/>
    <property type="match status" value="1"/>
</dbReference>
<keyword evidence="2" id="KW-1185">Reference proteome</keyword>
<protein>
    <recommendedName>
        <fullName evidence="3">U-box domain-containing protein</fullName>
    </recommendedName>
</protein>
<dbReference type="Proteomes" id="UP000290289">
    <property type="component" value="Chromosome 1"/>
</dbReference>
<dbReference type="AlphaFoldDB" id="A0A498KIX4"/>
<gene>
    <name evidence="1" type="ORF">DVH24_022374</name>
</gene>
<evidence type="ECO:0008006" key="3">
    <source>
        <dbReference type="Google" id="ProtNLM"/>
    </source>
</evidence>
<sequence length="83" mass="8818">MARTLSEIELTDHNKLSIVKDGALGQLLELLSEGDIEKGKVGVKALLHLSNLPQNGLQMIREGTAVAEAIMHLATSNATQEAA</sequence>
<dbReference type="InterPro" id="IPR052608">
    <property type="entry name" value="U-box_domain_protein"/>
</dbReference>
<evidence type="ECO:0000313" key="1">
    <source>
        <dbReference type="EMBL" id="RXI08230.1"/>
    </source>
</evidence>
<dbReference type="PANTHER" id="PTHR45958">
    <property type="entry name" value="RING-TYPE E3 UBIQUITIN TRANSFERASE"/>
    <property type="match status" value="1"/>
</dbReference>
<dbReference type="EMBL" id="RDQH01000327">
    <property type="protein sequence ID" value="RXI08230.1"/>
    <property type="molecule type" value="Genomic_DNA"/>
</dbReference>
<evidence type="ECO:0000313" key="2">
    <source>
        <dbReference type="Proteomes" id="UP000290289"/>
    </source>
</evidence>
<organism evidence="1 2">
    <name type="scientific">Malus domestica</name>
    <name type="common">Apple</name>
    <name type="synonym">Pyrus malus</name>
    <dbReference type="NCBI Taxonomy" id="3750"/>
    <lineage>
        <taxon>Eukaryota</taxon>
        <taxon>Viridiplantae</taxon>
        <taxon>Streptophyta</taxon>
        <taxon>Embryophyta</taxon>
        <taxon>Tracheophyta</taxon>
        <taxon>Spermatophyta</taxon>
        <taxon>Magnoliopsida</taxon>
        <taxon>eudicotyledons</taxon>
        <taxon>Gunneridae</taxon>
        <taxon>Pentapetalae</taxon>
        <taxon>rosids</taxon>
        <taxon>fabids</taxon>
        <taxon>Rosales</taxon>
        <taxon>Rosaceae</taxon>
        <taxon>Amygdaloideae</taxon>
        <taxon>Maleae</taxon>
        <taxon>Malus</taxon>
    </lineage>
</organism>
<name>A0A498KIX4_MALDO</name>